<reference evidence="2 3" key="1">
    <citation type="submission" date="2024-01" db="EMBL/GenBank/DDBJ databases">
        <title>The genomes of 5 underutilized Papilionoideae crops provide insights into root nodulation and disease resistanc.</title>
        <authorList>
            <person name="Jiang F."/>
        </authorList>
    </citation>
    <scope>NUCLEOTIDE SEQUENCE [LARGE SCALE GENOMIC DNA]</scope>
    <source>
        <strain evidence="2">JINMINGXINNONG_FW02</strain>
        <tissue evidence="2">Leaves</tissue>
    </source>
</reference>
<organism evidence="2 3">
    <name type="scientific">Phaseolus coccineus</name>
    <name type="common">Scarlet runner bean</name>
    <name type="synonym">Phaseolus multiflorus</name>
    <dbReference type="NCBI Taxonomy" id="3886"/>
    <lineage>
        <taxon>Eukaryota</taxon>
        <taxon>Viridiplantae</taxon>
        <taxon>Streptophyta</taxon>
        <taxon>Embryophyta</taxon>
        <taxon>Tracheophyta</taxon>
        <taxon>Spermatophyta</taxon>
        <taxon>Magnoliopsida</taxon>
        <taxon>eudicotyledons</taxon>
        <taxon>Gunneridae</taxon>
        <taxon>Pentapetalae</taxon>
        <taxon>rosids</taxon>
        <taxon>fabids</taxon>
        <taxon>Fabales</taxon>
        <taxon>Fabaceae</taxon>
        <taxon>Papilionoideae</taxon>
        <taxon>50 kb inversion clade</taxon>
        <taxon>NPAAA clade</taxon>
        <taxon>indigoferoid/millettioid clade</taxon>
        <taxon>Phaseoleae</taxon>
        <taxon>Phaseolus</taxon>
    </lineage>
</organism>
<dbReference type="AlphaFoldDB" id="A0AAN9QYX1"/>
<name>A0AAN9QYX1_PHACN</name>
<comment type="caution">
    <text evidence="2">The sequence shown here is derived from an EMBL/GenBank/DDBJ whole genome shotgun (WGS) entry which is preliminary data.</text>
</comment>
<protein>
    <submittedName>
        <fullName evidence="2">Uncharacterized protein</fullName>
    </submittedName>
</protein>
<feature type="region of interest" description="Disordered" evidence="1">
    <location>
        <begin position="31"/>
        <end position="50"/>
    </location>
</feature>
<evidence type="ECO:0000313" key="3">
    <source>
        <dbReference type="Proteomes" id="UP001374584"/>
    </source>
</evidence>
<dbReference type="EMBL" id="JAYMYR010000006">
    <property type="protein sequence ID" value="KAK7355745.1"/>
    <property type="molecule type" value="Genomic_DNA"/>
</dbReference>
<evidence type="ECO:0000256" key="1">
    <source>
        <dbReference type="SAM" id="MobiDB-lite"/>
    </source>
</evidence>
<accession>A0AAN9QYX1</accession>
<sequence length="92" mass="10266">MIKPWQDKFLPQSQSLNSQVQTFWWRGEAGKDWGEKKERGQESGDDTDNVGGLVAIETVLGTVLAKVDDAFESMSGKTQMKDEFGDAKIERG</sequence>
<keyword evidence="3" id="KW-1185">Reference proteome</keyword>
<gene>
    <name evidence="2" type="ORF">VNO80_15006</name>
</gene>
<feature type="compositionally biased region" description="Basic and acidic residues" evidence="1">
    <location>
        <begin position="31"/>
        <end position="42"/>
    </location>
</feature>
<evidence type="ECO:0000313" key="2">
    <source>
        <dbReference type="EMBL" id="KAK7355745.1"/>
    </source>
</evidence>
<dbReference type="Proteomes" id="UP001374584">
    <property type="component" value="Unassembled WGS sequence"/>
</dbReference>
<proteinExistence type="predicted"/>